<proteinExistence type="predicted"/>
<name>A0AAF3FBK7_9BILA</name>
<reference evidence="2" key="1">
    <citation type="submission" date="2024-02" db="UniProtKB">
        <authorList>
            <consortium name="WormBaseParasite"/>
        </authorList>
    </citation>
    <scope>IDENTIFICATION</scope>
</reference>
<protein>
    <submittedName>
        <fullName evidence="2">Uncharacterized protein</fullName>
    </submittedName>
</protein>
<accession>A0AAF3FBK7</accession>
<dbReference type="AlphaFoldDB" id="A0AAF3FBK7"/>
<dbReference type="WBParaSite" id="MBELARI_LOCUS4281">
    <property type="protein sequence ID" value="MBELARI_LOCUS4281"/>
    <property type="gene ID" value="MBELARI_LOCUS4281"/>
</dbReference>
<keyword evidence="1" id="KW-1185">Reference proteome</keyword>
<dbReference type="Proteomes" id="UP000887575">
    <property type="component" value="Unassembled WGS sequence"/>
</dbReference>
<sequence>MGQFADFLVKLRNIGGYQQSIPLICNASLPAKEDDPWEDDFERDESEMAPSMHVDLPMLPQLSLFDDYTYRNVTPQFFELMVAGDTFRFAHPPAHRLEIRAKRYQLPRIPDDKVTNLIIPGVMLQGNHRRHQWPDLFEVDLYMEFANGGPSGAGPLIAELRAQGYVVI</sequence>
<evidence type="ECO:0000313" key="2">
    <source>
        <dbReference type="WBParaSite" id="MBELARI_LOCUS4281"/>
    </source>
</evidence>
<organism evidence="1 2">
    <name type="scientific">Mesorhabditis belari</name>
    <dbReference type="NCBI Taxonomy" id="2138241"/>
    <lineage>
        <taxon>Eukaryota</taxon>
        <taxon>Metazoa</taxon>
        <taxon>Ecdysozoa</taxon>
        <taxon>Nematoda</taxon>
        <taxon>Chromadorea</taxon>
        <taxon>Rhabditida</taxon>
        <taxon>Rhabditina</taxon>
        <taxon>Rhabditomorpha</taxon>
        <taxon>Rhabditoidea</taxon>
        <taxon>Rhabditidae</taxon>
        <taxon>Mesorhabditinae</taxon>
        <taxon>Mesorhabditis</taxon>
    </lineage>
</organism>
<evidence type="ECO:0000313" key="1">
    <source>
        <dbReference type="Proteomes" id="UP000887575"/>
    </source>
</evidence>